<feature type="compositionally biased region" description="Low complexity" evidence="1">
    <location>
        <begin position="1"/>
        <end position="36"/>
    </location>
</feature>
<protein>
    <submittedName>
        <fullName evidence="2">Uncharacterized protein</fullName>
    </submittedName>
</protein>
<dbReference type="EMBL" id="BPVZ01000052">
    <property type="protein sequence ID" value="GKV19126.1"/>
    <property type="molecule type" value="Genomic_DNA"/>
</dbReference>
<evidence type="ECO:0000256" key="1">
    <source>
        <dbReference type="SAM" id="MobiDB-lite"/>
    </source>
</evidence>
<dbReference type="Proteomes" id="UP001054252">
    <property type="component" value="Unassembled WGS sequence"/>
</dbReference>
<feature type="region of interest" description="Disordered" evidence="1">
    <location>
        <begin position="1"/>
        <end position="41"/>
    </location>
</feature>
<reference evidence="2 3" key="1">
    <citation type="journal article" date="2021" name="Commun. Biol.">
        <title>The genome of Shorea leprosula (Dipterocarpaceae) highlights the ecological relevance of drought in aseasonal tropical rainforests.</title>
        <authorList>
            <person name="Ng K.K.S."/>
            <person name="Kobayashi M.J."/>
            <person name="Fawcett J.A."/>
            <person name="Hatakeyama M."/>
            <person name="Paape T."/>
            <person name="Ng C.H."/>
            <person name="Ang C.C."/>
            <person name="Tnah L.H."/>
            <person name="Lee C.T."/>
            <person name="Nishiyama T."/>
            <person name="Sese J."/>
            <person name="O'Brien M.J."/>
            <person name="Copetti D."/>
            <person name="Mohd Noor M.I."/>
            <person name="Ong R.C."/>
            <person name="Putra M."/>
            <person name="Sireger I.Z."/>
            <person name="Indrioko S."/>
            <person name="Kosugi Y."/>
            <person name="Izuno A."/>
            <person name="Isagi Y."/>
            <person name="Lee S.L."/>
            <person name="Shimizu K.K."/>
        </authorList>
    </citation>
    <scope>NUCLEOTIDE SEQUENCE [LARGE SCALE GENOMIC DNA]</scope>
    <source>
        <strain evidence="2">214</strain>
    </source>
</reference>
<organism evidence="2 3">
    <name type="scientific">Rubroshorea leprosula</name>
    <dbReference type="NCBI Taxonomy" id="152421"/>
    <lineage>
        <taxon>Eukaryota</taxon>
        <taxon>Viridiplantae</taxon>
        <taxon>Streptophyta</taxon>
        <taxon>Embryophyta</taxon>
        <taxon>Tracheophyta</taxon>
        <taxon>Spermatophyta</taxon>
        <taxon>Magnoliopsida</taxon>
        <taxon>eudicotyledons</taxon>
        <taxon>Gunneridae</taxon>
        <taxon>Pentapetalae</taxon>
        <taxon>rosids</taxon>
        <taxon>malvids</taxon>
        <taxon>Malvales</taxon>
        <taxon>Dipterocarpaceae</taxon>
        <taxon>Rubroshorea</taxon>
    </lineage>
</organism>
<accession>A0AAV5K3C6</accession>
<evidence type="ECO:0000313" key="3">
    <source>
        <dbReference type="Proteomes" id="UP001054252"/>
    </source>
</evidence>
<dbReference type="AlphaFoldDB" id="A0AAV5K3C6"/>
<keyword evidence="3" id="KW-1185">Reference proteome</keyword>
<evidence type="ECO:0000313" key="2">
    <source>
        <dbReference type="EMBL" id="GKV19126.1"/>
    </source>
</evidence>
<comment type="caution">
    <text evidence="2">The sequence shown here is derived from an EMBL/GenBank/DDBJ whole genome shotgun (WGS) entry which is preliminary data.</text>
</comment>
<sequence length="78" mass="8238">MSRSSLDSTSTSLTISSSSNSLNYSNNAAAATSSASDAVEPGVGGVPNRFLGITPVYLWQNQLQHTFSMEARRGLREG</sequence>
<name>A0AAV5K3C6_9ROSI</name>
<proteinExistence type="predicted"/>
<gene>
    <name evidence="2" type="ORF">SLEP1_g29420</name>
</gene>